<organism evidence="1 2">
    <name type="scientific">Cetraspora pellucida</name>
    <dbReference type="NCBI Taxonomy" id="1433469"/>
    <lineage>
        <taxon>Eukaryota</taxon>
        <taxon>Fungi</taxon>
        <taxon>Fungi incertae sedis</taxon>
        <taxon>Mucoromycota</taxon>
        <taxon>Glomeromycotina</taxon>
        <taxon>Glomeromycetes</taxon>
        <taxon>Diversisporales</taxon>
        <taxon>Gigasporaceae</taxon>
        <taxon>Cetraspora</taxon>
    </lineage>
</organism>
<gene>
    <name evidence="1" type="ORF">SPELUC_LOCUS9503</name>
</gene>
<feature type="non-terminal residue" evidence="1">
    <location>
        <position position="1"/>
    </location>
</feature>
<accession>A0ACA9NP95</accession>
<sequence length="66" mass="7590">KAVSAQKERLHQQEHTKKVYFINTKQEKIREPILSTSQSFNVSISSSENLTLLFSASNIEQEPNKK</sequence>
<comment type="caution">
    <text evidence="1">The sequence shown here is derived from an EMBL/GenBank/DDBJ whole genome shotgun (WGS) entry which is preliminary data.</text>
</comment>
<name>A0ACA9NP95_9GLOM</name>
<keyword evidence="2" id="KW-1185">Reference proteome</keyword>
<dbReference type="Proteomes" id="UP000789366">
    <property type="component" value="Unassembled WGS sequence"/>
</dbReference>
<reference evidence="1" key="1">
    <citation type="submission" date="2021-06" db="EMBL/GenBank/DDBJ databases">
        <authorList>
            <person name="Kallberg Y."/>
            <person name="Tangrot J."/>
            <person name="Rosling A."/>
        </authorList>
    </citation>
    <scope>NUCLEOTIDE SEQUENCE</scope>
    <source>
        <strain evidence="1">28 12/20/2015</strain>
    </source>
</reference>
<proteinExistence type="predicted"/>
<evidence type="ECO:0000313" key="2">
    <source>
        <dbReference type="Proteomes" id="UP000789366"/>
    </source>
</evidence>
<dbReference type="EMBL" id="CAJVPW010016099">
    <property type="protein sequence ID" value="CAG8667240.1"/>
    <property type="molecule type" value="Genomic_DNA"/>
</dbReference>
<protein>
    <submittedName>
        <fullName evidence="1">4215_t:CDS:1</fullName>
    </submittedName>
</protein>
<evidence type="ECO:0000313" key="1">
    <source>
        <dbReference type="EMBL" id="CAG8667240.1"/>
    </source>
</evidence>